<evidence type="ECO:0000313" key="2">
    <source>
        <dbReference type="Proteomes" id="UP000345637"/>
    </source>
</evidence>
<organism evidence="1 2">
    <name type="scientific">Raoultella planticola</name>
    <name type="common">Klebsiella planticola</name>
    <dbReference type="NCBI Taxonomy" id="575"/>
    <lineage>
        <taxon>Bacteria</taxon>
        <taxon>Pseudomonadati</taxon>
        <taxon>Pseudomonadota</taxon>
        <taxon>Gammaproteobacteria</taxon>
        <taxon>Enterobacterales</taxon>
        <taxon>Enterobacteriaceae</taxon>
        <taxon>Klebsiella/Raoultella group</taxon>
        <taxon>Raoultella</taxon>
    </lineage>
</organism>
<dbReference type="EMBL" id="CAADJE010000033">
    <property type="protein sequence ID" value="VFS87448.1"/>
    <property type="molecule type" value="Genomic_DNA"/>
</dbReference>
<dbReference type="AlphaFoldDB" id="A0A485CRS2"/>
<sequence length="113" mass="11289">MVTLAAQCLLAGIAAGVLVYFSAKIATALSGAAVQAVLQGAAMSGLSGLASKSADVSKPGIKTGGRLTAKGGMAAAATTGRFIAAGAGKTVSTWQKRATAIESMKRQNQQRHR</sequence>
<dbReference type="Proteomes" id="UP000345637">
    <property type="component" value="Unassembled WGS sequence"/>
</dbReference>
<protein>
    <submittedName>
        <fullName evidence="1">Uncharacterized protein</fullName>
    </submittedName>
</protein>
<reference evidence="1 2" key="1">
    <citation type="submission" date="2019-03" db="EMBL/GenBank/DDBJ databases">
        <authorList>
            <consortium name="Pathogen Informatics"/>
        </authorList>
    </citation>
    <scope>NUCLEOTIDE SEQUENCE [LARGE SCALE GENOMIC DNA]</scope>
    <source>
        <strain evidence="1 2">NCTC12998</strain>
    </source>
</reference>
<accession>A0A485CRS2</accession>
<gene>
    <name evidence="1" type="ORF">NCTC12998_06375</name>
</gene>
<proteinExistence type="predicted"/>
<evidence type="ECO:0000313" key="1">
    <source>
        <dbReference type="EMBL" id="VFS87448.1"/>
    </source>
</evidence>
<name>A0A485CRS2_RAOPL</name>